<organism evidence="3 4">
    <name type="scientific">Entamoeba histolytica</name>
    <dbReference type="NCBI Taxonomy" id="5759"/>
    <lineage>
        <taxon>Eukaryota</taxon>
        <taxon>Amoebozoa</taxon>
        <taxon>Evosea</taxon>
        <taxon>Archamoebae</taxon>
        <taxon>Mastigamoebida</taxon>
        <taxon>Entamoebidae</taxon>
        <taxon>Entamoeba</taxon>
    </lineage>
</organism>
<dbReference type="VEuPathDB" id="AmoebaDB:EHI7A_064470"/>
<feature type="coiled-coil region" evidence="1">
    <location>
        <begin position="350"/>
        <end position="377"/>
    </location>
</feature>
<keyword evidence="1" id="KW-0175">Coiled coil</keyword>
<dbReference type="SUPFAM" id="SSF48350">
    <property type="entry name" value="GTPase activation domain, GAP"/>
    <property type="match status" value="1"/>
</dbReference>
<dbReference type="PROSITE" id="PS50018">
    <property type="entry name" value="RAS_GTPASE_ACTIV_2"/>
    <property type="match status" value="1"/>
</dbReference>
<name>A0A5K1VKJ7_ENTHI</name>
<dbReference type="InterPro" id="IPR008936">
    <property type="entry name" value="Rho_GTPase_activation_prot"/>
</dbReference>
<accession>A0A5K1VKJ7</accession>
<proteinExistence type="predicted"/>
<dbReference type="AlphaFoldDB" id="A0A5K1VKJ7"/>
<dbReference type="CDD" id="cd04519">
    <property type="entry name" value="RasGAP"/>
    <property type="match status" value="1"/>
</dbReference>
<dbReference type="Gene3D" id="1.10.506.10">
    <property type="entry name" value="GTPase Activation - p120gap, domain 1"/>
    <property type="match status" value="1"/>
</dbReference>
<dbReference type="EMBL" id="BDEQ01000001">
    <property type="protein sequence ID" value="GAT91887.1"/>
    <property type="molecule type" value="Genomic_DNA"/>
</dbReference>
<dbReference type="VEuPathDB" id="AmoebaDB:KM1_106880"/>
<dbReference type="InterPro" id="IPR001936">
    <property type="entry name" value="RasGAP_dom"/>
</dbReference>
<dbReference type="OMA" id="FIPTHFI"/>
<evidence type="ECO:0000313" key="4">
    <source>
        <dbReference type="Proteomes" id="UP000078387"/>
    </source>
</evidence>
<sequence>MSTHSSRIGIRNIEDHSPLLKMELVLSPIELSPFHFLSKSCNSSLTHISSSPLSSPVLSKHGTEDYIKELFLQPNSPLLYAYCQSLIQQSSNPTYSKVLLSYFFYRGKIVDLLFKLASTEIENSFSSNELFRKNTIFYRIYTNYTNLYCSEFLIKVKKDFDSSSHHLLTDLSSSILHCLKFLPTHFIIILSKIFQKITYIHDEIQANNAICTLFFIHYLLPFFKNYSDISHLGIIEANEAVNYMITKTEKYQPTQFKNTVILLTQLFSYSPLMVVRECQFNLAEQERTKRNMLLVLKTELKEIGNYYRGDFCSVFNCIKGSSLKEQSILYSTNEFIHWLEEREQLIRYENNNLTNKIIALKKRNERLKHQIIKIKKLI</sequence>
<dbReference type="VEuPathDB" id="AmoebaDB:EHI5A_053980"/>
<dbReference type="VEuPathDB" id="AmoebaDB:EHI_012000"/>
<dbReference type="Proteomes" id="UP000078387">
    <property type="component" value="Unassembled WGS sequence"/>
</dbReference>
<dbReference type="VEuPathDB" id="AmoebaDB:EHI8A_066890"/>
<protein>
    <recommendedName>
        <fullName evidence="2">Ras-GAP domain-containing protein</fullName>
    </recommendedName>
</protein>
<evidence type="ECO:0000313" key="3">
    <source>
        <dbReference type="EMBL" id="GAT91887.1"/>
    </source>
</evidence>
<evidence type="ECO:0000256" key="1">
    <source>
        <dbReference type="SAM" id="Coils"/>
    </source>
</evidence>
<comment type="caution">
    <text evidence="3">The sequence shown here is derived from an EMBL/GenBank/DDBJ whole genome shotgun (WGS) entry which is preliminary data.</text>
</comment>
<reference evidence="3 4" key="1">
    <citation type="submission" date="2016-05" db="EMBL/GenBank/DDBJ databases">
        <title>First whole genome sequencing of Entamoeba histolytica HM1:IMSS-clone-6.</title>
        <authorList>
            <person name="Mukherjee Avik.K."/>
            <person name="Izumyama S."/>
            <person name="Nakada-Tsukui K."/>
            <person name="Nozaki T."/>
        </authorList>
    </citation>
    <scope>NUCLEOTIDE SEQUENCE [LARGE SCALE GENOMIC DNA]</scope>
    <source>
        <strain evidence="3 4">HM1:IMSS clone 6</strain>
    </source>
</reference>
<gene>
    <name evidence="3" type="ORF">CL6EHI_012000</name>
</gene>
<feature type="domain" description="Ras-GAP" evidence="2">
    <location>
        <begin position="91"/>
        <end position="156"/>
    </location>
</feature>
<evidence type="ECO:0000259" key="2">
    <source>
        <dbReference type="PROSITE" id="PS50018"/>
    </source>
</evidence>